<dbReference type="Proteomes" id="UP000267250">
    <property type="component" value="Chromosome"/>
</dbReference>
<dbReference type="OrthoDB" id="9780120at2"/>
<evidence type="ECO:0000313" key="3">
    <source>
        <dbReference type="Proteomes" id="UP000267250"/>
    </source>
</evidence>
<dbReference type="EMBL" id="CP016379">
    <property type="protein sequence ID" value="AZR72316.1"/>
    <property type="molecule type" value="Genomic_DNA"/>
</dbReference>
<dbReference type="InterPro" id="IPR051805">
    <property type="entry name" value="Dehydratase_Activator_Redct"/>
</dbReference>
<reference evidence="2 3" key="1">
    <citation type="submission" date="2016-07" db="EMBL/GenBank/DDBJ databases">
        <title>Genome and transcriptome analysis of iron-reducing fermentative bacteria Anoxybacter fermentans.</title>
        <authorList>
            <person name="Zeng X."/>
            <person name="Shao Z."/>
        </authorList>
    </citation>
    <scope>NUCLEOTIDE SEQUENCE [LARGE SCALE GENOMIC DNA]</scope>
    <source>
        <strain evidence="2 3">DY22613</strain>
    </source>
</reference>
<dbReference type="KEGG" id="aft:BBF96_02250"/>
<dbReference type="InterPro" id="IPR018709">
    <property type="entry name" value="CoA_activase_DUF2229"/>
</dbReference>
<gene>
    <name evidence="2" type="ORF">BBF96_02250</name>
</gene>
<sequence>MGIRVGIPRCLLYYSFFPGWKSFFEELGAEVVLSPPTNKKILDLGIKKAVGEICLPIKLFFGHVEVLKDKVDYIFVPRIMSIHRKEWICPKFLGLPDMVKAQFKDLPPMIAPDINMRKSRLTIFKGALKAAQPFTKSWLKVMKALYRALQIQFKYENKLKQGKTPIEILENIKLPDPGPDPLVIALLGHPYLIYETFINMDLIRRLRGMGAILITPEMISKRQIKKGAAQQKKDLFWTFNKKILGAANHLLTSSSLDGMILLAAFGCGPDSLINELIERRAKRKGKFPLLSINLDEHSGEAGFITRLEAFIDMIKLRRGC</sequence>
<name>A0A3Q9HNW4_9FIRM</name>
<keyword evidence="3" id="KW-1185">Reference proteome</keyword>
<dbReference type="RefSeq" id="WP_127015648.1">
    <property type="nucleotide sequence ID" value="NZ_CP016379.1"/>
</dbReference>
<accession>A0A3Q9HNW4</accession>
<dbReference type="Pfam" id="PF09989">
    <property type="entry name" value="DUF2229"/>
    <property type="match status" value="1"/>
</dbReference>
<dbReference type="Gene3D" id="3.40.50.11900">
    <property type="match status" value="1"/>
</dbReference>
<evidence type="ECO:0000259" key="1">
    <source>
        <dbReference type="Pfam" id="PF09989"/>
    </source>
</evidence>
<organism evidence="2 3">
    <name type="scientific">Anoxybacter fermentans</name>
    <dbReference type="NCBI Taxonomy" id="1323375"/>
    <lineage>
        <taxon>Bacteria</taxon>
        <taxon>Bacillati</taxon>
        <taxon>Bacillota</taxon>
        <taxon>Clostridia</taxon>
        <taxon>Halanaerobiales</taxon>
        <taxon>Anoxybacter</taxon>
    </lineage>
</organism>
<feature type="domain" description="DUF2229" evidence="1">
    <location>
        <begin position="4"/>
        <end position="219"/>
    </location>
</feature>
<dbReference type="AlphaFoldDB" id="A0A3Q9HNW4"/>
<dbReference type="PANTHER" id="PTHR32329">
    <property type="entry name" value="BIFUNCTIONAL PROTEIN [INCLUDES 2-HYDROXYACYL-COA DEHYDRATASE (N-TER) AND ITS ACTIVATOR DOMAIN (C_TERM)-RELATED"/>
    <property type="match status" value="1"/>
</dbReference>
<proteinExistence type="predicted"/>
<dbReference type="PANTHER" id="PTHR32329:SF2">
    <property type="entry name" value="BIFUNCTIONAL PROTEIN [INCLUDES 2-HYDROXYACYL-COA DEHYDRATASE (N-TER) AND ITS ACTIVATOR DOMAIN (C_TERM)"/>
    <property type="match status" value="1"/>
</dbReference>
<evidence type="ECO:0000313" key="2">
    <source>
        <dbReference type="EMBL" id="AZR72316.1"/>
    </source>
</evidence>
<protein>
    <recommendedName>
        <fullName evidence="1">DUF2229 domain-containing protein</fullName>
    </recommendedName>
</protein>